<dbReference type="AlphaFoldDB" id="W7EKU6"/>
<sequence length="146" mass="16587">MPDDSAGDAMLPPIRPLPKPHRCPFVFFLLVRRRKPRWQRGLQSQHRYAVVSNMGPAMDAKQVRPQATLPCLARQGPAPKFRRRFLNAEPFVARNTATSDGGPAQTLPDSAHCAALVSKRWTMAPDKWIESTGARLRPRRRRPTHY</sequence>
<organism evidence="1 2">
    <name type="scientific">Bipolaris victoriae (strain FI3)</name>
    <name type="common">Victoria blight of oats agent</name>
    <name type="synonym">Cochliobolus victoriae</name>
    <dbReference type="NCBI Taxonomy" id="930091"/>
    <lineage>
        <taxon>Eukaryota</taxon>
        <taxon>Fungi</taxon>
        <taxon>Dikarya</taxon>
        <taxon>Ascomycota</taxon>
        <taxon>Pezizomycotina</taxon>
        <taxon>Dothideomycetes</taxon>
        <taxon>Pleosporomycetidae</taxon>
        <taxon>Pleosporales</taxon>
        <taxon>Pleosporineae</taxon>
        <taxon>Pleosporaceae</taxon>
        <taxon>Bipolaris</taxon>
    </lineage>
</organism>
<proteinExistence type="predicted"/>
<evidence type="ECO:0000313" key="1">
    <source>
        <dbReference type="EMBL" id="EUN28681.1"/>
    </source>
</evidence>
<dbReference type="OrthoDB" id="10369680at2759"/>
<keyword evidence="2" id="KW-1185">Reference proteome</keyword>
<gene>
    <name evidence="1" type="ORF">COCVIDRAFT_36270</name>
</gene>
<dbReference type="EMBL" id="KI968718">
    <property type="protein sequence ID" value="EUN28681.1"/>
    <property type="molecule type" value="Genomic_DNA"/>
</dbReference>
<dbReference type="Proteomes" id="UP000054337">
    <property type="component" value="Unassembled WGS sequence"/>
</dbReference>
<dbReference type="RefSeq" id="XP_014558293.1">
    <property type="nucleotide sequence ID" value="XM_014702807.1"/>
</dbReference>
<dbReference type="GeneID" id="26255897"/>
<dbReference type="HOGENOM" id="CLU_1777112_0_0_1"/>
<evidence type="ECO:0000313" key="2">
    <source>
        <dbReference type="Proteomes" id="UP000054337"/>
    </source>
</evidence>
<accession>W7EKU6</accession>
<name>W7EKU6_BIPV3</name>
<protein>
    <submittedName>
        <fullName evidence="1">Uncharacterized protein</fullName>
    </submittedName>
</protein>
<reference evidence="1 2" key="1">
    <citation type="journal article" date="2013" name="PLoS Genet.">
        <title>Comparative genome structure, secondary metabolite, and effector coding capacity across Cochliobolus pathogens.</title>
        <authorList>
            <person name="Condon B.J."/>
            <person name="Leng Y."/>
            <person name="Wu D."/>
            <person name="Bushley K.E."/>
            <person name="Ohm R.A."/>
            <person name="Otillar R."/>
            <person name="Martin J."/>
            <person name="Schackwitz W."/>
            <person name="Grimwood J."/>
            <person name="MohdZainudin N."/>
            <person name="Xue C."/>
            <person name="Wang R."/>
            <person name="Manning V.A."/>
            <person name="Dhillon B."/>
            <person name="Tu Z.J."/>
            <person name="Steffenson B.J."/>
            <person name="Salamov A."/>
            <person name="Sun H."/>
            <person name="Lowry S."/>
            <person name="LaButti K."/>
            <person name="Han J."/>
            <person name="Copeland A."/>
            <person name="Lindquist E."/>
            <person name="Barry K."/>
            <person name="Schmutz J."/>
            <person name="Baker S.E."/>
            <person name="Ciuffetti L.M."/>
            <person name="Grigoriev I.V."/>
            <person name="Zhong S."/>
            <person name="Turgeon B.G."/>
        </authorList>
    </citation>
    <scope>NUCLEOTIDE SEQUENCE [LARGE SCALE GENOMIC DNA]</scope>
    <source>
        <strain evidence="1 2">FI3</strain>
    </source>
</reference>